<sequence>MIAPLGWQVPGNHWGGDCGGGDWTPRRPFSWSWQTVDNHSPIGFNLGTCRPGAPSPWAGRQSGQTRVM</sequence>
<accession>A0A9D3LV53</accession>
<dbReference type="Proteomes" id="UP001044222">
    <property type="component" value="Chromosome 13"/>
</dbReference>
<name>A0A9D3LV53_ANGAN</name>
<gene>
    <name evidence="1" type="ORF">ANANG_G00241270</name>
</gene>
<proteinExistence type="predicted"/>
<dbReference type="AlphaFoldDB" id="A0A9D3LV53"/>
<evidence type="ECO:0000313" key="1">
    <source>
        <dbReference type="EMBL" id="KAG5837616.1"/>
    </source>
</evidence>
<dbReference type="EMBL" id="JAFIRN010000013">
    <property type="protein sequence ID" value="KAG5837616.1"/>
    <property type="molecule type" value="Genomic_DNA"/>
</dbReference>
<protein>
    <submittedName>
        <fullName evidence="1">Uncharacterized protein</fullName>
    </submittedName>
</protein>
<evidence type="ECO:0000313" key="2">
    <source>
        <dbReference type="Proteomes" id="UP001044222"/>
    </source>
</evidence>
<organism evidence="1 2">
    <name type="scientific">Anguilla anguilla</name>
    <name type="common">European freshwater eel</name>
    <name type="synonym">Muraena anguilla</name>
    <dbReference type="NCBI Taxonomy" id="7936"/>
    <lineage>
        <taxon>Eukaryota</taxon>
        <taxon>Metazoa</taxon>
        <taxon>Chordata</taxon>
        <taxon>Craniata</taxon>
        <taxon>Vertebrata</taxon>
        <taxon>Euteleostomi</taxon>
        <taxon>Actinopterygii</taxon>
        <taxon>Neopterygii</taxon>
        <taxon>Teleostei</taxon>
        <taxon>Anguilliformes</taxon>
        <taxon>Anguillidae</taxon>
        <taxon>Anguilla</taxon>
    </lineage>
</organism>
<keyword evidence="2" id="KW-1185">Reference proteome</keyword>
<comment type="caution">
    <text evidence="1">The sequence shown here is derived from an EMBL/GenBank/DDBJ whole genome shotgun (WGS) entry which is preliminary data.</text>
</comment>
<reference evidence="1" key="1">
    <citation type="submission" date="2021-01" db="EMBL/GenBank/DDBJ databases">
        <title>A chromosome-scale assembly of European eel, Anguilla anguilla.</title>
        <authorList>
            <person name="Henkel C."/>
            <person name="Jong-Raadsen S.A."/>
            <person name="Dufour S."/>
            <person name="Weltzien F.-A."/>
            <person name="Palstra A.P."/>
            <person name="Pelster B."/>
            <person name="Spaink H.P."/>
            <person name="Van Den Thillart G.E."/>
            <person name="Jansen H."/>
            <person name="Zahm M."/>
            <person name="Klopp C."/>
            <person name="Cedric C."/>
            <person name="Louis A."/>
            <person name="Berthelot C."/>
            <person name="Parey E."/>
            <person name="Roest Crollius H."/>
            <person name="Montfort J."/>
            <person name="Robinson-Rechavi M."/>
            <person name="Bucao C."/>
            <person name="Bouchez O."/>
            <person name="Gislard M."/>
            <person name="Lluch J."/>
            <person name="Milhes M."/>
            <person name="Lampietro C."/>
            <person name="Lopez Roques C."/>
            <person name="Donnadieu C."/>
            <person name="Braasch I."/>
            <person name="Desvignes T."/>
            <person name="Postlethwait J."/>
            <person name="Bobe J."/>
            <person name="Guiguen Y."/>
            <person name="Dirks R."/>
        </authorList>
    </citation>
    <scope>NUCLEOTIDE SEQUENCE</scope>
    <source>
        <strain evidence="1">Tag_6206</strain>
        <tissue evidence="1">Liver</tissue>
    </source>
</reference>